<sequence length="83" mass="9515">EHDVYLHTNLVILSSAQVTRTTTGPAPILQDTTSHHREGVWLPTQDLGPHSRGIFSEIEYRKWNPAEEDRDLTTRTQRPVINI</sequence>
<protein>
    <submittedName>
        <fullName evidence="1">Uncharacterized protein</fullName>
    </submittedName>
</protein>
<proteinExistence type="predicted"/>
<evidence type="ECO:0000313" key="2">
    <source>
        <dbReference type="Proteomes" id="UP000499080"/>
    </source>
</evidence>
<organism evidence="1 2">
    <name type="scientific">Araneus ventricosus</name>
    <name type="common">Orbweaver spider</name>
    <name type="synonym">Epeira ventricosa</name>
    <dbReference type="NCBI Taxonomy" id="182803"/>
    <lineage>
        <taxon>Eukaryota</taxon>
        <taxon>Metazoa</taxon>
        <taxon>Ecdysozoa</taxon>
        <taxon>Arthropoda</taxon>
        <taxon>Chelicerata</taxon>
        <taxon>Arachnida</taxon>
        <taxon>Araneae</taxon>
        <taxon>Araneomorphae</taxon>
        <taxon>Entelegynae</taxon>
        <taxon>Araneoidea</taxon>
        <taxon>Araneidae</taxon>
        <taxon>Araneus</taxon>
    </lineage>
</organism>
<dbReference type="AlphaFoldDB" id="A0A4Y2M714"/>
<evidence type="ECO:0000313" key="1">
    <source>
        <dbReference type="EMBL" id="GBN22811.1"/>
    </source>
</evidence>
<dbReference type="Proteomes" id="UP000499080">
    <property type="component" value="Unassembled WGS sequence"/>
</dbReference>
<comment type="caution">
    <text evidence="1">The sequence shown here is derived from an EMBL/GenBank/DDBJ whole genome shotgun (WGS) entry which is preliminary data.</text>
</comment>
<keyword evidence="2" id="KW-1185">Reference proteome</keyword>
<dbReference type="EMBL" id="BGPR01006907">
    <property type="protein sequence ID" value="GBN22811.1"/>
    <property type="molecule type" value="Genomic_DNA"/>
</dbReference>
<gene>
    <name evidence="1" type="ORF">AVEN_43312_1</name>
</gene>
<reference evidence="1 2" key="1">
    <citation type="journal article" date="2019" name="Sci. Rep.">
        <title>Orb-weaving spider Araneus ventricosus genome elucidates the spidroin gene catalogue.</title>
        <authorList>
            <person name="Kono N."/>
            <person name="Nakamura H."/>
            <person name="Ohtoshi R."/>
            <person name="Moran D.A.P."/>
            <person name="Shinohara A."/>
            <person name="Yoshida Y."/>
            <person name="Fujiwara M."/>
            <person name="Mori M."/>
            <person name="Tomita M."/>
            <person name="Arakawa K."/>
        </authorList>
    </citation>
    <scope>NUCLEOTIDE SEQUENCE [LARGE SCALE GENOMIC DNA]</scope>
</reference>
<name>A0A4Y2M714_ARAVE</name>
<accession>A0A4Y2M714</accession>
<feature type="non-terminal residue" evidence="1">
    <location>
        <position position="1"/>
    </location>
</feature>